<feature type="transmembrane region" description="Helical" evidence="7">
    <location>
        <begin position="91"/>
        <end position="114"/>
    </location>
</feature>
<evidence type="ECO:0000313" key="10">
    <source>
        <dbReference type="Proteomes" id="UP000308760"/>
    </source>
</evidence>
<gene>
    <name evidence="9" type="ORF">FAB82_04125</name>
</gene>
<evidence type="ECO:0000256" key="7">
    <source>
        <dbReference type="RuleBase" id="RU363032"/>
    </source>
</evidence>
<keyword evidence="2 7" id="KW-0813">Transport</keyword>
<dbReference type="AlphaFoldDB" id="A0A4S8QGU0"/>
<dbReference type="InterPro" id="IPR035906">
    <property type="entry name" value="MetI-like_sf"/>
</dbReference>
<accession>A0A4S8QGU0</accession>
<dbReference type="GO" id="GO:0005886">
    <property type="term" value="C:plasma membrane"/>
    <property type="evidence" value="ECO:0007669"/>
    <property type="project" value="UniProtKB-SubCell"/>
</dbReference>
<comment type="similarity">
    <text evidence="7">Belongs to the binding-protein-dependent transport system permease family.</text>
</comment>
<feature type="transmembrane region" description="Helical" evidence="7">
    <location>
        <begin position="208"/>
        <end position="230"/>
    </location>
</feature>
<keyword evidence="3" id="KW-1003">Cell membrane</keyword>
<dbReference type="InterPro" id="IPR000515">
    <property type="entry name" value="MetI-like"/>
</dbReference>
<evidence type="ECO:0000256" key="2">
    <source>
        <dbReference type="ARBA" id="ARBA00022448"/>
    </source>
</evidence>
<keyword evidence="5 7" id="KW-1133">Transmembrane helix</keyword>
<organism evidence="9 10">
    <name type="scientific">Glycomyces buryatensis</name>
    <dbReference type="NCBI Taxonomy" id="2570927"/>
    <lineage>
        <taxon>Bacteria</taxon>
        <taxon>Bacillati</taxon>
        <taxon>Actinomycetota</taxon>
        <taxon>Actinomycetes</taxon>
        <taxon>Glycomycetales</taxon>
        <taxon>Glycomycetaceae</taxon>
        <taxon>Glycomyces</taxon>
    </lineage>
</organism>
<comment type="subcellular location">
    <subcellularLocation>
        <location evidence="1 7">Cell membrane</location>
        <topology evidence="1 7">Multi-pass membrane protein</topology>
    </subcellularLocation>
</comment>
<feature type="transmembrane region" description="Helical" evidence="7">
    <location>
        <begin position="126"/>
        <end position="146"/>
    </location>
</feature>
<dbReference type="Gene3D" id="1.10.3720.10">
    <property type="entry name" value="MetI-like"/>
    <property type="match status" value="1"/>
</dbReference>
<dbReference type="SUPFAM" id="SSF161098">
    <property type="entry name" value="MetI-like"/>
    <property type="match status" value="1"/>
</dbReference>
<evidence type="ECO:0000256" key="5">
    <source>
        <dbReference type="ARBA" id="ARBA00022989"/>
    </source>
</evidence>
<evidence type="ECO:0000256" key="1">
    <source>
        <dbReference type="ARBA" id="ARBA00004651"/>
    </source>
</evidence>
<evidence type="ECO:0000256" key="4">
    <source>
        <dbReference type="ARBA" id="ARBA00022692"/>
    </source>
</evidence>
<feature type="transmembrane region" description="Helical" evidence="7">
    <location>
        <begin position="152"/>
        <end position="170"/>
    </location>
</feature>
<reference evidence="10" key="1">
    <citation type="submission" date="2019-04" db="EMBL/GenBank/DDBJ databases">
        <title>Nocardioides xinjiangensis sp. nov.</title>
        <authorList>
            <person name="Liu S."/>
        </authorList>
    </citation>
    <scope>NUCLEOTIDE SEQUENCE [LARGE SCALE GENOMIC DNA]</scope>
    <source>
        <strain evidence="10">18</strain>
    </source>
</reference>
<evidence type="ECO:0000256" key="3">
    <source>
        <dbReference type="ARBA" id="ARBA00022475"/>
    </source>
</evidence>
<evidence type="ECO:0000313" key="9">
    <source>
        <dbReference type="EMBL" id="THV42941.1"/>
    </source>
</evidence>
<keyword evidence="4 7" id="KW-0812">Transmembrane</keyword>
<dbReference type="PROSITE" id="PS50928">
    <property type="entry name" value="ABC_TM1"/>
    <property type="match status" value="1"/>
</dbReference>
<feature type="domain" description="ABC transmembrane type-1" evidence="8">
    <location>
        <begin position="87"/>
        <end position="281"/>
    </location>
</feature>
<keyword evidence="10" id="KW-1185">Reference proteome</keyword>
<reference evidence="9 10" key="2">
    <citation type="submission" date="2019-05" db="EMBL/GenBank/DDBJ databases">
        <title>Glycomyces buryatensis sp. nov.</title>
        <authorList>
            <person name="Nikitina E."/>
        </authorList>
    </citation>
    <scope>NUCLEOTIDE SEQUENCE [LARGE SCALE GENOMIC DNA]</scope>
    <source>
        <strain evidence="9 10">18</strain>
    </source>
</reference>
<dbReference type="PANTHER" id="PTHR43386:SF1">
    <property type="entry name" value="D,D-DIPEPTIDE TRANSPORT SYSTEM PERMEASE PROTEIN DDPC-RELATED"/>
    <property type="match status" value="1"/>
</dbReference>
<sequence length="293" mass="31899">MTTDVMLTADTVGQRRENLYFALRNPKVLIGLTIVVGLALLGVIGPFFLSATPNEYIGPKSEAPSADHWLGTTYFGQDVFTQFVHGLRSSYLVGSLGGLIAFVIGMSVGFTAGYRGGLVDEFLNMLTNVVLVLPALAVLIVISSYLEVRGVISQAVIIGLFSWPWVARAVRAQTFTLRNRDYVDLAKLTGKRPGQIIMREIMPNMASYLLMSVILLFGGAILFAAMLDFIGMGPSNSVSLGSMMQQAMAWSSLHLGLWWWFVPPGAAITLIVGGLYITNVGLDEVFNPKLREK</sequence>
<dbReference type="OrthoDB" id="6637947at2"/>
<dbReference type="EMBL" id="STGY01000010">
    <property type="protein sequence ID" value="THV42941.1"/>
    <property type="molecule type" value="Genomic_DNA"/>
</dbReference>
<evidence type="ECO:0000259" key="8">
    <source>
        <dbReference type="PROSITE" id="PS50928"/>
    </source>
</evidence>
<dbReference type="CDD" id="cd06261">
    <property type="entry name" value="TM_PBP2"/>
    <property type="match status" value="1"/>
</dbReference>
<dbReference type="Pfam" id="PF00528">
    <property type="entry name" value="BPD_transp_1"/>
    <property type="match status" value="1"/>
</dbReference>
<dbReference type="RefSeq" id="WP_136533271.1">
    <property type="nucleotide sequence ID" value="NZ_STGY01000010.1"/>
</dbReference>
<name>A0A4S8QGU0_9ACTN</name>
<evidence type="ECO:0000256" key="6">
    <source>
        <dbReference type="ARBA" id="ARBA00023136"/>
    </source>
</evidence>
<comment type="caution">
    <text evidence="9">The sequence shown here is derived from an EMBL/GenBank/DDBJ whole genome shotgun (WGS) entry which is preliminary data.</text>
</comment>
<protein>
    <submittedName>
        <fullName evidence="9">ABC transporter permease</fullName>
    </submittedName>
</protein>
<proteinExistence type="inferred from homology"/>
<feature type="transmembrane region" description="Helical" evidence="7">
    <location>
        <begin position="28"/>
        <end position="49"/>
    </location>
</feature>
<dbReference type="PANTHER" id="PTHR43386">
    <property type="entry name" value="OLIGOPEPTIDE TRANSPORT SYSTEM PERMEASE PROTEIN APPC"/>
    <property type="match status" value="1"/>
</dbReference>
<feature type="transmembrane region" description="Helical" evidence="7">
    <location>
        <begin position="257"/>
        <end position="282"/>
    </location>
</feature>
<dbReference type="Proteomes" id="UP000308760">
    <property type="component" value="Unassembled WGS sequence"/>
</dbReference>
<dbReference type="GO" id="GO:0055085">
    <property type="term" value="P:transmembrane transport"/>
    <property type="evidence" value="ECO:0007669"/>
    <property type="project" value="InterPro"/>
</dbReference>
<keyword evidence="6 7" id="KW-0472">Membrane</keyword>
<dbReference type="InterPro" id="IPR050366">
    <property type="entry name" value="BP-dependent_transpt_permease"/>
</dbReference>